<accession>A0AAW9RCT8</accession>
<gene>
    <name evidence="11" type="primary">trxA</name>
    <name evidence="11" type="ORF">V3330_07650</name>
</gene>
<evidence type="ECO:0000256" key="8">
    <source>
        <dbReference type="PIRSR" id="PIRSR000077-1"/>
    </source>
</evidence>
<dbReference type="NCBIfam" id="NF006898">
    <property type="entry name" value="PRK09381.1"/>
    <property type="match status" value="1"/>
</dbReference>
<reference evidence="11 12" key="1">
    <citation type="submission" date="2024-02" db="EMBL/GenBank/DDBJ databases">
        <title>A novel Wenzhouxiangellaceae bacterium, isolated from coastal sediments.</title>
        <authorList>
            <person name="Du Z.-J."/>
            <person name="Ye Y.-Q."/>
            <person name="Zhang X.-Y."/>
        </authorList>
    </citation>
    <scope>NUCLEOTIDE SEQUENCE [LARGE SCALE GENOMIC DNA]</scope>
    <source>
        <strain evidence="11 12">CH-27</strain>
    </source>
</reference>
<dbReference type="InterPro" id="IPR005746">
    <property type="entry name" value="Thioredoxin"/>
</dbReference>
<dbReference type="EMBL" id="JAZHOG010000004">
    <property type="protein sequence ID" value="MEJ8567496.1"/>
    <property type="molecule type" value="Genomic_DNA"/>
</dbReference>
<feature type="site" description="Contributes to redox potential value" evidence="8">
    <location>
        <position position="34"/>
    </location>
</feature>
<evidence type="ECO:0000256" key="7">
    <source>
        <dbReference type="PIRNR" id="PIRNR000077"/>
    </source>
</evidence>
<dbReference type="GO" id="GO:0005829">
    <property type="term" value="C:cytosol"/>
    <property type="evidence" value="ECO:0007669"/>
    <property type="project" value="TreeGrafter"/>
</dbReference>
<dbReference type="InterPro" id="IPR017937">
    <property type="entry name" value="Thioredoxin_CS"/>
</dbReference>
<organism evidence="11 12">
    <name type="scientific">Elongatibacter sediminis</name>
    <dbReference type="NCBI Taxonomy" id="3119006"/>
    <lineage>
        <taxon>Bacteria</taxon>
        <taxon>Pseudomonadati</taxon>
        <taxon>Pseudomonadota</taxon>
        <taxon>Gammaproteobacteria</taxon>
        <taxon>Chromatiales</taxon>
        <taxon>Wenzhouxiangellaceae</taxon>
        <taxon>Elongatibacter</taxon>
    </lineage>
</organism>
<dbReference type="PANTHER" id="PTHR45663">
    <property type="entry name" value="GEO12009P1"/>
    <property type="match status" value="1"/>
</dbReference>
<dbReference type="Gene3D" id="3.40.30.10">
    <property type="entry name" value="Glutaredoxin"/>
    <property type="match status" value="1"/>
</dbReference>
<dbReference type="Proteomes" id="UP001359886">
    <property type="component" value="Unassembled WGS sequence"/>
</dbReference>
<evidence type="ECO:0000256" key="2">
    <source>
        <dbReference type="ARBA" id="ARBA00022448"/>
    </source>
</evidence>
<keyword evidence="12" id="KW-1185">Reference proteome</keyword>
<evidence type="ECO:0000256" key="3">
    <source>
        <dbReference type="ARBA" id="ARBA00022982"/>
    </source>
</evidence>
<dbReference type="SUPFAM" id="SSF52833">
    <property type="entry name" value="Thioredoxin-like"/>
    <property type="match status" value="1"/>
</dbReference>
<dbReference type="RefSeq" id="WP_354694816.1">
    <property type="nucleotide sequence ID" value="NZ_JAZHOG010000004.1"/>
</dbReference>
<dbReference type="Pfam" id="PF00085">
    <property type="entry name" value="Thioredoxin"/>
    <property type="match status" value="1"/>
</dbReference>
<name>A0AAW9RCT8_9GAMM</name>
<dbReference type="FunFam" id="3.40.30.10:FF:000001">
    <property type="entry name" value="Thioredoxin"/>
    <property type="match status" value="1"/>
</dbReference>
<feature type="active site" description="Nucleophile" evidence="8">
    <location>
        <position position="33"/>
    </location>
</feature>
<dbReference type="AlphaFoldDB" id="A0AAW9RCT8"/>
<dbReference type="InterPro" id="IPR013766">
    <property type="entry name" value="Thioredoxin_domain"/>
</dbReference>
<evidence type="ECO:0000259" key="10">
    <source>
        <dbReference type="PROSITE" id="PS51352"/>
    </source>
</evidence>
<sequence>MSDNITHVTDGSFDSDVLNADGPVLVDYWAEWCGPCKMIAPILEEIADEYGDRLKVAKMDIDSNTATPQQYSIRGIPTLMIFKDGKVQATKVGALTKGQLKAFVEEVV</sequence>
<comment type="similarity">
    <text evidence="1 7">Belongs to the thioredoxin family.</text>
</comment>
<dbReference type="PRINTS" id="PR00421">
    <property type="entry name" value="THIOREDOXIN"/>
</dbReference>
<evidence type="ECO:0000256" key="6">
    <source>
        <dbReference type="NCBIfam" id="TIGR01068"/>
    </source>
</evidence>
<evidence type="ECO:0000256" key="9">
    <source>
        <dbReference type="PIRSR" id="PIRSR000077-4"/>
    </source>
</evidence>
<feature type="active site" description="Nucleophile" evidence="8">
    <location>
        <position position="36"/>
    </location>
</feature>
<evidence type="ECO:0000313" key="12">
    <source>
        <dbReference type="Proteomes" id="UP001359886"/>
    </source>
</evidence>
<keyword evidence="4 9" id="KW-1015">Disulfide bond</keyword>
<dbReference type="PANTHER" id="PTHR45663:SF11">
    <property type="entry name" value="GEO12009P1"/>
    <property type="match status" value="1"/>
</dbReference>
<proteinExistence type="inferred from homology"/>
<protein>
    <recommendedName>
        <fullName evidence="6 7">Thioredoxin</fullName>
    </recommendedName>
</protein>
<dbReference type="GO" id="GO:0045454">
    <property type="term" value="P:cell redox homeostasis"/>
    <property type="evidence" value="ECO:0007669"/>
    <property type="project" value="TreeGrafter"/>
</dbReference>
<keyword evidence="3" id="KW-0249">Electron transport</keyword>
<dbReference type="CDD" id="cd02947">
    <property type="entry name" value="TRX_family"/>
    <property type="match status" value="1"/>
</dbReference>
<feature type="site" description="Deprotonates C-terminal active site Cys" evidence="8">
    <location>
        <position position="27"/>
    </location>
</feature>
<dbReference type="GO" id="GO:0015035">
    <property type="term" value="F:protein-disulfide reductase activity"/>
    <property type="evidence" value="ECO:0007669"/>
    <property type="project" value="UniProtKB-UniRule"/>
</dbReference>
<dbReference type="InterPro" id="IPR036249">
    <property type="entry name" value="Thioredoxin-like_sf"/>
</dbReference>
<feature type="disulfide bond" description="Redox-active" evidence="9">
    <location>
        <begin position="33"/>
        <end position="36"/>
    </location>
</feature>
<evidence type="ECO:0000256" key="5">
    <source>
        <dbReference type="ARBA" id="ARBA00023284"/>
    </source>
</evidence>
<evidence type="ECO:0000256" key="4">
    <source>
        <dbReference type="ARBA" id="ARBA00023157"/>
    </source>
</evidence>
<evidence type="ECO:0000313" key="11">
    <source>
        <dbReference type="EMBL" id="MEJ8567496.1"/>
    </source>
</evidence>
<keyword evidence="5 9" id="KW-0676">Redox-active center</keyword>
<dbReference type="PIRSF" id="PIRSF000077">
    <property type="entry name" value="Thioredoxin"/>
    <property type="match status" value="1"/>
</dbReference>
<dbReference type="NCBIfam" id="TIGR01068">
    <property type="entry name" value="thioredoxin"/>
    <property type="match status" value="1"/>
</dbReference>
<evidence type="ECO:0000256" key="1">
    <source>
        <dbReference type="ARBA" id="ARBA00008987"/>
    </source>
</evidence>
<dbReference type="PROSITE" id="PS00194">
    <property type="entry name" value="THIOREDOXIN_1"/>
    <property type="match status" value="1"/>
</dbReference>
<feature type="domain" description="Thioredoxin" evidence="10">
    <location>
        <begin position="1"/>
        <end position="108"/>
    </location>
</feature>
<keyword evidence="2" id="KW-0813">Transport</keyword>
<comment type="caution">
    <text evidence="11">The sequence shown here is derived from an EMBL/GenBank/DDBJ whole genome shotgun (WGS) entry which is preliminary data.</text>
</comment>
<dbReference type="PROSITE" id="PS51352">
    <property type="entry name" value="THIOREDOXIN_2"/>
    <property type="match status" value="1"/>
</dbReference>
<feature type="site" description="Contributes to redox potential value" evidence="8">
    <location>
        <position position="35"/>
    </location>
</feature>